<dbReference type="RefSeq" id="WP_064217964.1">
    <property type="nucleotide sequence ID" value="NZ_LVXZ01000013.1"/>
</dbReference>
<comment type="caution">
    <text evidence="1">The sequence shown here is derived from an EMBL/GenBank/DDBJ whole genome shotgun (WGS) entry which is preliminary data.</text>
</comment>
<dbReference type="Proteomes" id="UP000078302">
    <property type="component" value="Unassembled WGS sequence"/>
</dbReference>
<name>A0A179BPR7_ACIFR</name>
<organism evidence="1 2">
    <name type="scientific">Acidithiobacillus ferrooxidans</name>
    <name type="common">Thiobacillus ferrooxidans</name>
    <dbReference type="NCBI Taxonomy" id="920"/>
    <lineage>
        <taxon>Bacteria</taxon>
        <taxon>Pseudomonadati</taxon>
        <taxon>Pseudomonadota</taxon>
        <taxon>Acidithiobacillia</taxon>
        <taxon>Acidithiobacillales</taxon>
        <taxon>Acidithiobacillaceae</taxon>
        <taxon>Acidithiobacillus</taxon>
    </lineage>
</organism>
<dbReference type="AlphaFoldDB" id="A0A179BPR7"/>
<dbReference type="EMBL" id="LVXZ01000013">
    <property type="protein sequence ID" value="OAP93275.1"/>
    <property type="molecule type" value="Genomic_DNA"/>
</dbReference>
<protein>
    <submittedName>
        <fullName evidence="1">Uncharacterized protein</fullName>
    </submittedName>
</protein>
<accession>A0A179BPR7</accession>
<proteinExistence type="predicted"/>
<evidence type="ECO:0000313" key="2">
    <source>
        <dbReference type="Proteomes" id="UP000078302"/>
    </source>
</evidence>
<evidence type="ECO:0000313" key="1">
    <source>
        <dbReference type="EMBL" id="OAP93275.1"/>
    </source>
</evidence>
<sequence>MTIPEVSGISALPDEESANKTKVDKVIEAISVLQMATLTEIAVQAGITTRQASRAIARVRADKKENGVIGIIGKGRNKLYILVNDRNVQERAKPTLLMRKKHGEEGCKVVIDFNFAITLQALDDISKFVESHQDSWR</sequence>
<gene>
    <name evidence="1" type="ORF">A4H96_01575</name>
</gene>
<keyword evidence="2" id="KW-1185">Reference proteome</keyword>
<reference evidence="1 2" key="1">
    <citation type="submission" date="2016-04" db="EMBL/GenBank/DDBJ databases">
        <title>Acidithiobacillus ferrooxidans genome sequencing and assembly.</title>
        <authorList>
            <person name="Zhou Z."/>
        </authorList>
    </citation>
    <scope>NUCLEOTIDE SEQUENCE [LARGE SCALE GENOMIC DNA]</scope>
    <source>
        <strain evidence="1 2">BY0502</strain>
    </source>
</reference>